<evidence type="ECO:0000313" key="4">
    <source>
        <dbReference type="Proteomes" id="UP000632339"/>
    </source>
</evidence>
<keyword evidence="1" id="KW-0597">Phosphoprotein</keyword>
<evidence type="ECO:0000313" key="3">
    <source>
        <dbReference type="EMBL" id="GGN12916.1"/>
    </source>
</evidence>
<feature type="modified residue" description="4-aspartylphosphate" evidence="1">
    <location>
        <position position="59"/>
    </location>
</feature>
<evidence type="ECO:0000259" key="2">
    <source>
        <dbReference type="PROSITE" id="PS50110"/>
    </source>
</evidence>
<dbReference type="Pfam" id="PF00072">
    <property type="entry name" value="Response_reg"/>
    <property type="match status" value="1"/>
</dbReference>
<keyword evidence="4" id="KW-1185">Reference proteome</keyword>
<reference evidence="4" key="1">
    <citation type="journal article" date="2019" name="Int. J. Syst. Evol. Microbiol.">
        <title>The Global Catalogue of Microorganisms (GCM) 10K type strain sequencing project: providing services to taxonomists for standard genome sequencing and annotation.</title>
        <authorList>
            <consortium name="The Broad Institute Genomics Platform"/>
            <consortium name="The Broad Institute Genome Sequencing Center for Infectious Disease"/>
            <person name="Wu L."/>
            <person name="Ma J."/>
        </authorList>
    </citation>
    <scope>NUCLEOTIDE SEQUENCE [LARGE SCALE GENOMIC DNA]</scope>
    <source>
        <strain evidence="4">CGMCC 1.6375</strain>
    </source>
</reference>
<protein>
    <recommendedName>
        <fullName evidence="2">Response regulatory domain-containing protein</fullName>
    </recommendedName>
</protein>
<dbReference type="SUPFAM" id="SSF52172">
    <property type="entry name" value="CheY-like"/>
    <property type="match status" value="1"/>
</dbReference>
<dbReference type="InterPro" id="IPR011006">
    <property type="entry name" value="CheY-like_superfamily"/>
</dbReference>
<accession>A0ABQ2IJY6</accession>
<dbReference type="PANTHER" id="PTHR43228">
    <property type="entry name" value="TWO-COMPONENT RESPONSE REGULATOR"/>
    <property type="match status" value="1"/>
</dbReference>
<dbReference type="InterPro" id="IPR001789">
    <property type="entry name" value="Sig_transdc_resp-reg_receiver"/>
</dbReference>
<comment type="caution">
    <text evidence="3">The sequence shown here is derived from an EMBL/GenBank/DDBJ whole genome shotgun (WGS) entry which is preliminary data.</text>
</comment>
<gene>
    <name evidence="3" type="ORF">GCM10010967_56180</name>
</gene>
<dbReference type="Proteomes" id="UP000632339">
    <property type="component" value="Unassembled WGS sequence"/>
</dbReference>
<proteinExistence type="predicted"/>
<dbReference type="EMBL" id="BMLI01000004">
    <property type="protein sequence ID" value="GGN12916.1"/>
    <property type="molecule type" value="Genomic_DNA"/>
</dbReference>
<evidence type="ECO:0000256" key="1">
    <source>
        <dbReference type="PROSITE-ProRule" id="PRU00169"/>
    </source>
</evidence>
<dbReference type="Gene3D" id="3.40.50.2300">
    <property type="match status" value="1"/>
</dbReference>
<dbReference type="SMART" id="SM00448">
    <property type="entry name" value="REC"/>
    <property type="match status" value="1"/>
</dbReference>
<feature type="domain" description="Response regulatory" evidence="2">
    <location>
        <begin position="6"/>
        <end position="124"/>
    </location>
</feature>
<organism evidence="3 4">
    <name type="scientific">Dyadobacter beijingensis</name>
    <dbReference type="NCBI Taxonomy" id="365489"/>
    <lineage>
        <taxon>Bacteria</taxon>
        <taxon>Pseudomonadati</taxon>
        <taxon>Bacteroidota</taxon>
        <taxon>Cytophagia</taxon>
        <taxon>Cytophagales</taxon>
        <taxon>Spirosomataceae</taxon>
        <taxon>Dyadobacter</taxon>
    </lineage>
</organism>
<dbReference type="PROSITE" id="PS50110">
    <property type="entry name" value="RESPONSE_REGULATORY"/>
    <property type="match status" value="1"/>
</dbReference>
<dbReference type="PANTHER" id="PTHR43228:SF1">
    <property type="entry name" value="TWO-COMPONENT RESPONSE REGULATOR ARR22"/>
    <property type="match status" value="1"/>
</dbReference>
<dbReference type="InterPro" id="IPR052048">
    <property type="entry name" value="ST_Response_Regulator"/>
</dbReference>
<name>A0ABQ2IJY6_9BACT</name>
<dbReference type="RefSeq" id="WP_019945322.1">
    <property type="nucleotide sequence ID" value="NZ_BMLI01000004.1"/>
</dbReference>
<sequence length="131" mass="14623">MNPSPTVIIVDDDDDDRRLIREAFHLFNSGITFLEAFDGKEAIALLDSLDNEPSLILVDLNMPVMNGLEMITEIRSRQSSTPMALISTSLGPEMVQQALEIGANCCYIKPVKYEELCSLAHQLLRRFLPGN</sequence>